<evidence type="ECO:0000256" key="3">
    <source>
        <dbReference type="ARBA" id="ARBA00022840"/>
    </source>
</evidence>
<comment type="caution">
    <text evidence="6">The sequence shown here is derived from an EMBL/GenBank/DDBJ whole genome shotgun (WGS) entry which is preliminary data.</text>
</comment>
<evidence type="ECO:0000256" key="1">
    <source>
        <dbReference type="ARBA" id="ARBA00022448"/>
    </source>
</evidence>
<dbReference type="FunFam" id="3.40.50.300:FF:000425">
    <property type="entry name" value="Probable ABC transporter, ATP-binding subunit"/>
    <property type="match status" value="1"/>
</dbReference>
<dbReference type="InterPro" id="IPR008995">
    <property type="entry name" value="Mo/tungstate-bd_C_term_dom"/>
</dbReference>
<evidence type="ECO:0000256" key="4">
    <source>
        <dbReference type="ARBA" id="ARBA00066388"/>
    </source>
</evidence>
<dbReference type="SMART" id="SM00382">
    <property type="entry name" value="AAA"/>
    <property type="match status" value="1"/>
</dbReference>
<accession>A0A939DUI4</accession>
<keyword evidence="1" id="KW-0813">Transport</keyword>
<dbReference type="AlphaFoldDB" id="A0A939DUI4"/>
<dbReference type="InterPro" id="IPR013611">
    <property type="entry name" value="Transp-assoc_OB_typ2"/>
</dbReference>
<reference evidence="6" key="1">
    <citation type="submission" date="2020-12" db="EMBL/GenBank/DDBJ databases">
        <title>PHA producing bacteria isolated from mangrove.</title>
        <authorList>
            <person name="Zheng W."/>
            <person name="Yu S."/>
            <person name="Huang Y."/>
        </authorList>
    </citation>
    <scope>NUCLEOTIDE SEQUENCE</scope>
    <source>
        <strain evidence="6">GN8-5</strain>
    </source>
</reference>
<dbReference type="PROSITE" id="PS00211">
    <property type="entry name" value="ABC_TRANSPORTER_1"/>
    <property type="match status" value="1"/>
</dbReference>
<dbReference type="PANTHER" id="PTHR42781">
    <property type="entry name" value="SPERMIDINE/PUTRESCINE IMPORT ATP-BINDING PROTEIN POTA"/>
    <property type="match status" value="1"/>
</dbReference>
<dbReference type="GO" id="GO:0043190">
    <property type="term" value="C:ATP-binding cassette (ABC) transporter complex"/>
    <property type="evidence" value="ECO:0007669"/>
    <property type="project" value="InterPro"/>
</dbReference>
<organism evidence="6 7">
    <name type="scientific">Microbacterium esteraromaticum</name>
    <dbReference type="NCBI Taxonomy" id="57043"/>
    <lineage>
        <taxon>Bacteria</taxon>
        <taxon>Bacillati</taxon>
        <taxon>Actinomycetota</taxon>
        <taxon>Actinomycetes</taxon>
        <taxon>Micrococcales</taxon>
        <taxon>Microbacteriaceae</taxon>
        <taxon>Microbacterium</taxon>
    </lineage>
</organism>
<gene>
    <name evidence="6" type="ORF">JF543_04190</name>
</gene>
<dbReference type="Gene3D" id="3.40.50.300">
    <property type="entry name" value="P-loop containing nucleotide triphosphate hydrolases"/>
    <property type="match status" value="1"/>
</dbReference>
<evidence type="ECO:0000259" key="5">
    <source>
        <dbReference type="PROSITE" id="PS50893"/>
    </source>
</evidence>
<dbReference type="PANTHER" id="PTHR42781:SF4">
    <property type="entry name" value="SPERMIDINE_PUTRESCINE IMPORT ATP-BINDING PROTEIN POTA"/>
    <property type="match status" value="1"/>
</dbReference>
<sequence>MITIRDLAVAYAGRDVLQGIDLTVDAGEFVTLLGPSGCGKSTLLRAIAGFVSTRAGAIEIGGRDVTRFDPEARGVGFVFQSYALFPHLSVEDNVAFGLGVRGIRGRERRERIDQALTATGLTAHARAMPAQLSGGQQQRVAIARVLVTRPSVLLMDEPLSNLDATLRVRLRAELQRLHRELGITTLYVTHDQEEALSLSDRVAVMRDGAFDQIAPPREVYQRPTTEYVCRFVGEVNELGGALRALIEPHGATAVFVRPENMRLSVVPTPRTVTRGQVRLLTFLGSATQYVIDVDGHEVVAVLPSRQDDDHAVGDEVYVGFDEADLIRIAS</sequence>
<proteinExistence type="predicted"/>
<dbReference type="InterPro" id="IPR017871">
    <property type="entry name" value="ABC_transporter-like_CS"/>
</dbReference>
<feature type="domain" description="ABC transporter" evidence="5">
    <location>
        <begin position="2"/>
        <end position="232"/>
    </location>
</feature>
<dbReference type="Pfam" id="PF08402">
    <property type="entry name" value="TOBE_2"/>
    <property type="match status" value="1"/>
</dbReference>
<dbReference type="GO" id="GO:0015418">
    <property type="term" value="F:ABC-type quaternary ammonium compound transporting activity"/>
    <property type="evidence" value="ECO:0007669"/>
    <property type="project" value="UniProtKB-EC"/>
</dbReference>
<dbReference type="Pfam" id="PF00005">
    <property type="entry name" value="ABC_tran"/>
    <property type="match status" value="1"/>
</dbReference>
<dbReference type="SUPFAM" id="SSF50331">
    <property type="entry name" value="MOP-like"/>
    <property type="match status" value="1"/>
</dbReference>
<dbReference type="GO" id="GO:0005524">
    <property type="term" value="F:ATP binding"/>
    <property type="evidence" value="ECO:0007669"/>
    <property type="project" value="UniProtKB-KW"/>
</dbReference>
<dbReference type="InterPro" id="IPR003439">
    <property type="entry name" value="ABC_transporter-like_ATP-bd"/>
</dbReference>
<dbReference type="GO" id="GO:0016887">
    <property type="term" value="F:ATP hydrolysis activity"/>
    <property type="evidence" value="ECO:0007669"/>
    <property type="project" value="InterPro"/>
</dbReference>
<name>A0A939DUI4_9MICO</name>
<evidence type="ECO:0000256" key="2">
    <source>
        <dbReference type="ARBA" id="ARBA00022741"/>
    </source>
</evidence>
<dbReference type="PROSITE" id="PS50893">
    <property type="entry name" value="ABC_TRANSPORTER_2"/>
    <property type="match status" value="1"/>
</dbReference>
<keyword evidence="2" id="KW-0547">Nucleotide-binding</keyword>
<dbReference type="Proteomes" id="UP000664385">
    <property type="component" value="Unassembled WGS sequence"/>
</dbReference>
<dbReference type="InterPro" id="IPR027417">
    <property type="entry name" value="P-loop_NTPase"/>
</dbReference>
<dbReference type="RefSeq" id="WP_206822806.1">
    <property type="nucleotide sequence ID" value="NZ_JAEMWU010000001.1"/>
</dbReference>
<protein>
    <recommendedName>
        <fullName evidence="4">ABC-type quaternary amine transporter</fullName>
        <ecNumber evidence="4">7.6.2.9</ecNumber>
    </recommendedName>
</protein>
<evidence type="ECO:0000313" key="7">
    <source>
        <dbReference type="Proteomes" id="UP000664385"/>
    </source>
</evidence>
<dbReference type="EMBL" id="JAEMWU010000001">
    <property type="protein sequence ID" value="MBN8205155.1"/>
    <property type="molecule type" value="Genomic_DNA"/>
</dbReference>
<dbReference type="SUPFAM" id="SSF52540">
    <property type="entry name" value="P-loop containing nucleoside triphosphate hydrolases"/>
    <property type="match status" value="1"/>
</dbReference>
<keyword evidence="3 6" id="KW-0067">ATP-binding</keyword>
<evidence type="ECO:0000313" key="6">
    <source>
        <dbReference type="EMBL" id="MBN8205155.1"/>
    </source>
</evidence>
<dbReference type="InterPro" id="IPR050093">
    <property type="entry name" value="ABC_SmlMolc_Importer"/>
</dbReference>
<dbReference type="InterPro" id="IPR003593">
    <property type="entry name" value="AAA+_ATPase"/>
</dbReference>
<dbReference type="EC" id="7.6.2.9" evidence="4"/>